<evidence type="ECO:0000256" key="15">
    <source>
        <dbReference type="SAM" id="Phobius"/>
    </source>
</evidence>
<feature type="transmembrane region" description="Helical" evidence="15">
    <location>
        <begin position="61"/>
        <end position="80"/>
    </location>
</feature>
<proteinExistence type="inferred from homology"/>
<sequence>MDLKDNKQNWKNSRFIDSFKYAFKGVQTVFQEERNMRTHVFLGTFVLIACLFLHLQPSEWLWMILSIFLVLVIEVLNTIIENVVDLITDNHFHPLAKKAKDMAAAAVLITAGFAVIVALIVLLPKIWKLLF</sequence>
<dbReference type="EMBL" id="JBHUFF010000020">
    <property type="protein sequence ID" value="MFD1800445.1"/>
    <property type="molecule type" value="Genomic_DNA"/>
</dbReference>
<dbReference type="InterPro" id="IPR033717">
    <property type="entry name" value="UDPK"/>
</dbReference>
<dbReference type="CDD" id="cd14265">
    <property type="entry name" value="UDPK_IM_like"/>
    <property type="match status" value="1"/>
</dbReference>
<comment type="similarity">
    <text evidence="2">Belongs to the bacterial diacylglycerol kinase family.</text>
</comment>
<dbReference type="InterPro" id="IPR036945">
    <property type="entry name" value="DAGK_sf"/>
</dbReference>
<evidence type="ECO:0000256" key="8">
    <source>
        <dbReference type="ARBA" id="ARBA00022777"/>
    </source>
</evidence>
<dbReference type="Gene3D" id="1.10.287.3610">
    <property type="match status" value="1"/>
</dbReference>
<dbReference type="PANTHER" id="PTHR34299">
    <property type="entry name" value="DIACYLGLYCEROL KINASE"/>
    <property type="match status" value="1"/>
</dbReference>
<keyword evidence="10 15" id="KW-1133">Transmembrane helix</keyword>
<evidence type="ECO:0000256" key="6">
    <source>
        <dbReference type="ARBA" id="ARBA00022692"/>
    </source>
</evidence>
<evidence type="ECO:0000256" key="14">
    <source>
        <dbReference type="ARBA" id="ARBA00023264"/>
    </source>
</evidence>
<comment type="subcellular location">
    <subcellularLocation>
        <location evidence="1">Cell membrane</location>
        <topology evidence="1">Multi-pass membrane protein</topology>
    </subcellularLocation>
</comment>
<evidence type="ECO:0000256" key="4">
    <source>
        <dbReference type="ARBA" id="ARBA00022516"/>
    </source>
</evidence>
<comment type="caution">
    <text evidence="16">The sequence shown here is derived from an EMBL/GenBank/DDBJ whole genome shotgun (WGS) entry which is preliminary data.</text>
</comment>
<protein>
    <submittedName>
        <fullName evidence="16">Diacylglycerol kinase</fullName>
    </submittedName>
</protein>
<keyword evidence="7" id="KW-0547">Nucleotide-binding</keyword>
<evidence type="ECO:0000256" key="2">
    <source>
        <dbReference type="ARBA" id="ARBA00005967"/>
    </source>
</evidence>
<accession>A0ABW4NQP7</accession>
<evidence type="ECO:0000313" key="17">
    <source>
        <dbReference type="Proteomes" id="UP001597285"/>
    </source>
</evidence>
<evidence type="ECO:0000256" key="3">
    <source>
        <dbReference type="ARBA" id="ARBA00022475"/>
    </source>
</evidence>
<evidence type="ECO:0000256" key="5">
    <source>
        <dbReference type="ARBA" id="ARBA00022679"/>
    </source>
</evidence>
<dbReference type="Proteomes" id="UP001597285">
    <property type="component" value="Unassembled WGS sequence"/>
</dbReference>
<name>A0ABW4NQP7_9LACT</name>
<feature type="transmembrane region" description="Helical" evidence="15">
    <location>
        <begin position="101"/>
        <end position="123"/>
    </location>
</feature>
<evidence type="ECO:0000256" key="11">
    <source>
        <dbReference type="ARBA" id="ARBA00023098"/>
    </source>
</evidence>
<evidence type="ECO:0000256" key="12">
    <source>
        <dbReference type="ARBA" id="ARBA00023136"/>
    </source>
</evidence>
<keyword evidence="17" id="KW-1185">Reference proteome</keyword>
<dbReference type="GO" id="GO:0016301">
    <property type="term" value="F:kinase activity"/>
    <property type="evidence" value="ECO:0007669"/>
    <property type="project" value="UniProtKB-KW"/>
</dbReference>
<evidence type="ECO:0000256" key="13">
    <source>
        <dbReference type="ARBA" id="ARBA00023209"/>
    </source>
</evidence>
<evidence type="ECO:0000256" key="10">
    <source>
        <dbReference type="ARBA" id="ARBA00022989"/>
    </source>
</evidence>
<evidence type="ECO:0000313" key="16">
    <source>
        <dbReference type="EMBL" id="MFD1800445.1"/>
    </source>
</evidence>
<evidence type="ECO:0000256" key="7">
    <source>
        <dbReference type="ARBA" id="ARBA00022741"/>
    </source>
</evidence>
<keyword evidence="12 15" id="KW-0472">Membrane</keyword>
<keyword evidence="8 16" id="KW-0418">Kinase</keyword>
<keyword evidence="4" id="KW-0444">Lipid biosynthesis</keyword>
<organism evidence="16 17">
    <name type="scientific">Carnobacterium antarcticum</name>
    <dbReference type="NCBI Taxonomy" id="2126436"/>
    <lineage>
        <taxon>Bacteria</taxon>
        <taxon>Bacillati</taxon>
        <taxon>Bacillota</taxon>
        <taxon>Bacilli</taxon>
        <taxon>Lactobacillales</taxon>
        <taxon>Carnobacteriaceae</taxon>
        <taxon>Carnobacterium</taxon>
    </lineage>
</organism>
<dbReference type="PANTHER" id="PTHR34299:SF1">
    <property type="entry name" value="DIACYLGLYCEROL KINASE"/>
    <property type="match status" value="1"/>
</dbReference>
<reference evidence="17" key="1">
    <citation type="journal article" date="2019" name="Int. J. Syst. Evol. Microbiol.">
        <title>The Global Catalogue of Microorganisms (GCM) 10K type strain sequencing project: providing services to taxonomists for standard genome sequencing and annotation.</title>
        <authorList>
            <consortium name="The Broad Institute Genomics Platform"/>
            <consortium name="The Broad Institute Genome Sequencing Center for Infectious Disease"/>
            <person name="Wu L."/>
            <person name="Ma J."/>
        </authorList>
    </citation>
    <scope>NUCLEOTIDE SEQUENCE [LARGE SCALE GENOMIC DNA]</scope>
    <source>
        <strain evidence="17">KCTC 42143</strain>
    </source>
</reference>
<evidence type="ECO:0000256" key="1">
    <source>
        <dbReference type="ARBA" id="ARBA00004651"/>
    </source>
</evidence>
<dbReference type="InterPro" id="IPR000829">
    <property type="entry name" value="DAGK"/>
</dbReference>
<keyword evidence="3" id="KW-1003">Cell membrane</keyword>
<dbReference type="RefSeq" id="WP_231726761.1">
    <property type="nucleotide sequence ID" value="NZ_JBHSQC010000008.1"/>
</dbReference>
<keyword evidence="13" id="KW-0594">Phospholipid biosynthesis</keyword>
<keyword evidence="9" id="KW-0067">ATP-binding</keyword>
<keyword evidence="14" id="KW-1208">Phospholipid metabolism</keyword>
<feature type="transmembrane region" description="Helical" evidence="15">
    <location>
        <begin position="38"/>
        <end position="55"/>
    </location>
</feature>
<keyword evidence="6 15" id="KW-0812">Transmembrane</keyword>
<dbReference type="Pfam" id="PF01219">
    <property type="entry name" value="DAGK_prokar"/>
    <property type="match status" value="1"/>
</dbReference>
<keyword evidence="5" id="KW-0808">Transferase</keyword>
<keyword evidence="11" id="KW-0443">Lipid metabolism</keyword>
<gene>
    <name evidence="16" type="ORF">ACFSBK_11355</name>
</gene>
<evidence type="ECO:0000256" key="9">
    <source>
        <dbReference type="ARBA" id="ARBA00022840"/>
    </source>
</evidence>